<feature type="region of interest" description="Disordered" evidence="1">
    <location>
        <begin position="15"/>
        <end position="48"/>
    </location>
</feature>
<reference evidence="3" key="1">
    <citation type="journal article" date="2019" name="Int. J. Syst. Evol. Microbiol.">
        <title>The Global Catalogue of Microorganisms (GCM) 10K type strain sequencing project: providing services to taxonomists for standard genome sequencing and annotation.</title>
        <authorList>
            <consortium name="The Broad Institute Genomics Platform"/>
            <consortium name="The Broad Institute Genome Sequencing Center for Infectious Disease"/>
            <person name="Wu L."/>
            <person name="Ma J."/>
        </authorList>
    </citation>
    <scope>NUCLEOTIDE SEQUENCE [LARGE SCALE GENOMIC DNA]</scope>
    <source>
        <strain evidence="3">JCM 14307</strain>
    </source>
</reference>
<dbReference type="Proteomes" id="UP001500280">
    <property type="component" value="Unassembled WGS sequence"/>
</dbReference>
<accession>A0ABP4TKC3</accession>
<evidence type="ECO:0000256" key="1">
    <source>
        <dbReference type="SAM" id="MobiDB-lite"/>
    </source>
</evidence>
<feature type="compositionally biased region" description="Basic and acidic residues" evidence="1">
    <location>
        <begin position="24"/>
        <end position="35"/>
    </location>
</feature>
<evidence type="ECO:0000313" key="2">
    <source>
        <dbReference type="EMBL" id="GAA1689586.1"/>
    </source>
</evidence>
<name>A0ABP4TKC3_9ACTN</name>
<dbReference type="EMBL" id="BAAANF010000013">
    <property type="protein sequence ID" value="GAA1689586.1"/>
    <property type="molecule type" value="Genomic_DNA"/>
</dbReference>
<protein>
    <submittedName>
        <fullName evidence="2">Uncharacterized protein</fullName>
    </submittedName>
</protein>
<dbReference type="RefSeq" id="WP_344153402.1">
    <property type="nucleotide sequence ID" value="NZ_BAAANF010000013.1"/>
</dbReference>
<organism evidence="2 3">
    <name type="scientific">Kribbella yunnanensis</name>
    <dbReference type="NCBI Taxonomy" id="190194"/>
    <lineage>
        <taxon>Bacteria</taxon>
        <taxon>Bacillati</taxon>
        <taxon>Actinomycetota</taxon>
        <taxon>Actinomycetes</taxon>
        <taxon>Propionibacteriales</taxon>
        <taxon>Kribbellaceae</taxon>
        <taxon>Kribbella</taxon>
    </lineage>
</organism>
<keyword evidence="3" id="KW-1185">Reference proteome</keyword>
<evidence type="ECO:0000313" key="3">
    <source>
        <dbReference type="Proteomes" id="UP001500280"/>
    </source>
</evidence>
<comment type="caution">
    <text evidence="2">The sequence shown here is derived from an EMBL/GenBank/DDBJ whole genome shotgun (WGS) entry which is preliminary data.</text>
</comment>
<proteinExistence type="predicted"/>
<sequence>MTLLSGNIEGVYNYGTIQRTSAQGKREEGDNHVSRMDQLGGHGWMDNQQRTSSEGVRMYSNRVNGIADTQDVFGNRANQTGDLLANTKSFAAGQVGRLLGG</sequence>
<gene>
    <name evidence="2" type="ORF">GCM10009745_38460</name>
</gene>